<feature type="region of interest" description="Disordered" evidence="1">
    <location>
        <begin position="110"/>
        <end position="130"/>
    </location>
</feature>
<dbReference type="AlphaFoldDB" id="A0A450S7V3"/>
<feature type="region of interest" description="Disordered" evidence="1">
    <location>
        <begin position="482"/>
        <end position="503"/>
    </location>
</feature>
<name>A0A450S7V3_9GAMM</name>
<evidence type="ECO:0000256" key="1">
    <source>
        <dbReference type="SAM" id="MobiDB-lite"/>
    </source>
</evidence>
<accession>A0A450S7V3</accession>
<feature type="transmembrane region" description="Helical" evidence="2">
    <location>
        <begin position="12"/>
        <end position="34"/>
    </location>
</feature>
<gene>
    <name evidence="3" type="ORF">BECKDK2373B_GA0170837_101925</name>
</gene>
<dbReference type="EMBL" id="CAADEX010000019">
    <property type="protein sequence ID" value="VFJ47956.1"/>
    <property type="molecule type" value="Genomic_DNA"/>
</dbReference>
<sequence>MTIHITQLSFSDILAIVGIIVTIVGIIVAIVPSWRSNIIIAGYKFLSEWSNERGREISLTWQLMQQIRCLFKHWKKYIFYNGVKDKHIQSIRKAIARTYFPEEVKDISGKADRASKHREKGSSEEKVEGCQGTEILEEDRPLLVSNFVNYARMVNAIIDESRKEYPPKEEYTIFCFTTLSASLFQWFNFEGGYYTRKGWDDYLEDLFGFSKDKNIVLSRCLLLRPEGDAPEGFERSIKKVERNEKLDGLEIHEKRTVEVLREEVNSWIWLPQIQGDYRFCYLLKNETAVGAAGLALPRFRDSILERCGFSNNNICEFLREKYSSAQPAYWILPEGLLLNSEWNNEYGRFDRLGRQFCDRYHTKGNDGAFNFSFYSVVEKWEETFKDGYATDGSINEPRLPNDFFYIAAIKGKAAGERLREAESGTEVAGILRNNSEDIFCLGGSMDDNLRTIHLHLLDPYRTPIYFGRIKNFIFELLEGTGSVSESGNVSDLIEDSSPVSSSR</sequence>
<proteinExistence type="predicted"/>
<evidence type="ECO:0000313" key="3">
    <source>
        <dbReference type="EMBL" id="VFJ47956.1"/>
    </source>
</evidence>
<feature type="compositionally biased region" description="Basic and acidic residues" evidence="1">
    <location>
        <begin position="110"/>
        <end position="128"/>
    </location>
</feature>
<keyword evidence="2" id="KW-0472">Membrane</keyword>
<protein>
    <submittedName>
        <fullName evidence="3">Uncharacterized protein</fullName>
    </submittedName>
</protein>
<keyword evidence="2" id="KW-1133">Transmembrane helix</keyword>
<keyword evidence="2" id="KW-0812">Transmembrane</keyword>
<organism evidence="3">
    <name type="scientific">Candidatus Kentrum sp. DK</name>
    <dbReference type="NCBI Taxonomy" id="2126562"/>
    <lineage>
        <taxon>Bacteria</taxon>
        <taxon>Pseudomonadati</taxon>
        <taxon>Pseudomonadota</taxon>
        <taxon>Gammaproteobacteria</taxon>
        <taxon>Candidatus Kentrum</taxon>
    </lineage>
</organism>
<evidence type="ECO:0000256" key="2">
    <source>
        <dbReference type="SAM" id="Phobius"/>
    </source>
</evidence>
<reference evidence="3" key="1">
    <citation type="submission" date="2019-02" db="EMBL/GenBank/DDBJ databases">
        <authorList>
            <person name="Gruber-Vodicka R. H."/>
            <person name="Seah K. B. B."/>
        </authorList>
    </citation>
    <scope>NUCLEOTIDE SEQUENCE</scope>
    <source>
        <strain evidence="3">BECK_DK47</strain>
    </source>
</reference>